<gene>
    <name evidence="1" type="ORF">CLV83_2320</name>
</gene>
<sequence>MTDHLTVTKQTTLEEATRKSSEGIRNALKTKNYESVCLQVGKYIENLIGRLSCSSIGRGSVAARLDVALSNKEMKPLLAYNLKAAWELRHLAAHNSSWIFRRENALTSIVAFNGAIRWFFGPYQARQQTKGLFDIPNQKMEDSRYNGMVVFNKKPLELQDVVDSSTAQQYFNESFGSRRFLVDLAGCFSYLLESKGFLNESDTTVGDFKVAARNFLKAKGLKPEENISFRSICIYYKYRGRKTSINSPVSPNTLKDILWFLNLETKALVEDFQSLLDPPDKEFIHRVCINV</sequence>
<protein>
    <submittedName>
        <fullName evidence="1">Uncharacterized protein</fullName>
    </submittedName>
</protein>
<organism evidence="1 2">
    <name type="scientific">Marinobacterium mangrovicola</name>
    <dbReference type="NCBI Taxonomy" id="1476959"/>
    <lineage>
        <taxon>Bacteria</taxon>
        <taxon>Pseudomonadati</taxon>
        <taxon>Pseudomonadota</taxon>
        <taxon>Gammaproteobacteria</taxon>
        <taxon>Oceanospirillales</taxon>
        <taxon>Oceanospirillaceae</taxon>
        <taxon>Marinobacterium</taxon>
    </lineage>
</organism>
<accession>A0A4R1GJM0</accession>
<comment type="caution">
    <text evidence="1">The sequence shown here is derived from an EMBL/GenBank/DDBJ whole genome shotgun (WGS) entry which is preliminary data.</text>
</comment>
<keyword evidence="2" id="KW-1185">Reference proteome</keyword>
<dbReference type="EMBL" id="SMFU01000008">
    <property type="protein sequence ID" value="TCK07451.1"/>
    <property type="molecule type" value="Genomic_DNA"/>
</dbReference>
<evidence type="ECO:0000313" key="2">
    <source>
        <dbReference type="Proteomes" id="UP000294546"/>
    </source>
</evidence>
<dbReference type="Proteomes" id="UP000294546">
    <property type="component" value="Unassembled WGS sequence"/>
</dbReference>
<proteinExistence type="predicted"/>
<reference evidence="1 2" key="1">
    <citation type="submission" date="2019-03" db="EMBL/GenBank/DDBJ databases">
        <title>Genomic Encyclopedia of Archaeal and Bacterial Type Strains, Phase II (KMG-II): from individual species to whole genera.</title>
        <authorList>
            <person name="Goeker M."/>
        </authorList>
    </citation>
    <scope>NUCLEOTIDE SEQUENCE [LARGE SCALE GENOMIC DNA]</scope>
    <source>
        <strain evidence="1 2">DSM 27697</strain>
    </source>
</reference>
<evidence type="ECO:0000313" key="1">
    <source>
        <dbReference type="EMBL" id="TCK07451.1"/>
    </source>
</evidence>
<dbReference type="AlphaFoldDB" id="A0A4R1GJM0"/>
<name>A0A4R1GJM0_9GAMM</name>
<dbReference type="RefSeq" id="WP_132292087.1">
    <property type="nucleotide sequence ID" value="NZ_SMFU01000008.1"/>
</dbReference>